<dbReference type="Pfam" id="PF01266">
    <property type="entry name" value="DAO"/>
    <property type="match status" value="1"/>
</dbReference>
<evidence type="ECO:0000259" key="1">
    <source>
        <dbReference type="Pfam" id="PF01266"/>
    </source>
</evidence>
<gene>
    <name evidence="3" type="ORF">JXQ802_LOCUS43070</name>
    <name evidence="2" type="ORF">PYM288_LOCUS27978</name>
</gene>
<dbReference type="SUPFAM" id="SSF51905">
    <property type="entry name" value="FAD/NAD(P)-binding domain"/>
    <property type="match status" value="1"/>
</dbReference>
<dbReference type="EMBL" id="CAJNOL010003032">
    <property type="protein sequence ID" value="CAF1542791.1"/>
    <property type="molecule type" value="Genomic_DNA"/>
</dbReference>
<dbReference type="AlphaFoldDB" id="A0A815AX92"/>
<dbReference type="PANTHER" id="PTHR13847:SF279">
    <property type="entry name" value="FAD DEPENDENT OXIDOREDUCTASE DOMAIN-CONTAINING PROTEIN-RELATED"/>
    <property type="match status" value="1"/>
</dbReference>
<dbReference type="Proteomes" id="UP000663854">
    <property type="component" value="Unassembled WGS sequence"/>
</dbReference>
<dbReference type="InterPro" id="IPR036188">
    <property type="entry name" value="FAD/NAD-bd_sf"/>
</dbReference>
<reference evidence="2" key="1">
    <citation type="submission" date="2021-02" db="EMBL/GenBank/DDBJ databases">
        <authorList>
            <person name="Nowell W R."/>
        </authorList>
    </citation>
    <scope>NUCLEOTIDE SEQUENCE</scope>
</reference>
<evidence type="ECO:0000313" key="2">
    <source>
        <dbReference type="EMBL" id="CAF1263034.1"/>
    </source>
</evidence>
<dbReference type="InterPro" id="IPR006076">
    <property type="entry name" value="FAD-dep_OxRdtase"/>
</dbReference>
<protein>
    <recommendedName>
        <fullName evidence="1">FAD dependent oxidoreductase domain-containing protein</fullName>
    </recommendedName>
</protein>
<feature type="domain" description="FAD dependent oxidoreductase" evidence="1">
    <location>
        <begin position="37"/>
        <end position="417"/>
    </location>
</feature>
<keyword evidence="5" id="KW-1185">Reference proteome</keyword>
<accession>A0A815AX92</accession>
<sequence>MSKDIHPVDNYCRSYWMSNPDKLANYRSTVDLPLHSDIVIIGSGYSGSACAYYLYKYGQSNKNPLMITMVEARETCSGATGRNGGHLKPDVYYSYKRYSEKYGRKIAESLMQFEAKHIQAMSALISEENIQCDWEVTRSCDAYINLELAEEAKASFQQRCADGADVDDIHEIPSDDLLAITKVKNVVYGITFTAASIHPYKLIHHLLNKCIEQGMNLQTNTSVLNATRLPSGQWSIVTSRGTIHTSKVIFATNAYTAGILPLFNNKIVPVRGTICRILPSLRYQQSPLKMTYSIRIKESQFDYMIARQTGDRSIILGGAKPAHHSETKIWYNNWDDSIEFINEKSKNYFEEFMPKYFDGWGTDDGGCQEFWTGILGFSSDLLPFVGELPDQSNGYIIAGFLGHGMSRILLCARALVDVILGRMKNIEELIPEPYVITRSRLATKENCILKHMGVHVGPIETDERTA</sequence>
<organism evidence="2 4">
    <name type="scientific">Rotaria sordida</name>
    <dbReference type="NCBI Taxonomy" id="392033"/>
    <lineage>
        <taxon>Eukaryota</taxon>
        <taxon>Metazoa</taxon>
        <taxon>Spiralia</taxon>
        <taxon>Gnathifera</taxon>
        <taxon>Rotifera</taxon>
        <taxon>Eurotatoria</taxon>
        <taxon>Bdelloidea</taxon>
        <taxon>Philodinida</taxon>
        <taxon>Philodinidae</taxon>
        <taxon>Rotaria</taxon>
    </lineage>
</organism>
<name>A0A815AX92_9BILA</name>
<evidence type="ECO:0000313" key="4">
    <source>
        <dbReference type="Proteomes" id="UP000663854"/>
    </source>
</evidence>
<proteinExistence type="predicted"/>
<dbReference type="Gene3D" id="3.50.50.60">
    <property type="entry name" value="FAD/NAD(P)-binding domain"/>
    <property type="match status" value="1"/>
</dbReference>
<comment type="caution">
    <text evidence="2">The sequence shown here is derived from an EMBL/GenBank/DDBJ whole genome shotgun (WGS) entry which is preliminary data.</text>
</comment>
<dbReference type="GO" id="GO:0005737">
    <property type="term" value="C:cytoplasm"/>
    <property type="evidence" value="ECO:0007669"/>
    <property type="project" value="TreeGrafter"/>
</dbReference>
<evidence type="ECO:0000313" key="5">
    <source>
        <dbReference type="Proteomes" id="UP000663870"/>
    </source>
</evidence>
<dbReference type="Proteomes" id="UP000663870">
    <property type="component" value="Unassembled WGS sequence"/>
</dbReference>
<dbReference type="EMBL" id="CAJNOH010001957">
    <property type="protein sequence ID" value="CAF1263034.1"/>
    <property type="molecule type" value="Genomic_DNA"/>
</dbReference>
<dbReference type="PANTHER" id="PTHR13847">
    <property type="entry name" value="SARCOSINE DEHYDROGENASE-RELATED"/>
    <property type="match status" value="1"/>
</dbReference>
<evidence type="ECO:0000313" key="3">
    <source>
        <dbReference type="EMBL" id="CAF1542791.1"/>
    </source>
</evidence>
<dbReference type="Gene3D" id="3.30.9.10">
    <property type="entry name" value="D-Amino Acid Oxidase, subunit A, domain 2"/>
    <property type="match status" value="1"/>
</dbReference>